<dbReference type="EMBL" id="CM037152">
    <property type="protein sequence ID" value="KAH7833501.1"/>
    <property type="molecule type" value="Genomic_DNA"/>
</dbReference>
<reference evidence="1 2" key="1">
    <citation type="journal article" date="2021" name="Hortic Res">
        <title>High-quality reference genome and annotation aids understanding of berry development for evergreen blueberry (Vaccinium darrowii).</title>
        <authorList>
            <person name="Yu J."/>
            <person name="Hulse-Kemp A.M."/>
            <person name="Babiker E."/>
            <person name="Staton M."/>
        </authorList>
    </citation>
    <scope>NUCLEOTIDE SEQUENCE [LARGE SCALE GENOMIC DNA]</scope>
    <source>
        <strain evidence="2">cv. NJ 8807/NJ 8810</strain>
        <tissue evidence="1">Young leaf</tissue>
    </source>
</reference>
<proteinExistence type="predicted"/>
<accession>A0ACB7WYL6</accession>
<sequence>MHHLEDTKDNRSLWWTQRNSLDQRLSTFLSNLEDFWFGPWKFLLWGEFSGCKQQEAALRKLVHNLKVKCNVDAQEGLFKVILGGAKHVRGSEECILQLILVKECFIGYGNQKRLGASSDTGHEVESVSKSAFKLTLEALHEVDKGDFLNREPVILVLDFDVQMLPWESLPIVRNQEVYRMPSIGSIFATLDRCCQFQVHDARNAGIFPLIDPLDAFYLSNPSGDLSSRQDKFEDFFSGEKLGGNSVGKAGTAPTIEELAVALSSHDLCIYFGHGSGLQFIPEQEIQKLQIVPLPLLMGCSSGSLSLNGSYNPQGAPLCYLSAGSPVIVANLWEVTAKDID</sequence>
<keyword evidence="2" id="KW-1185">Reference proteome</keyword>
<organism evidence="1 2">
    <name type="scientific">Vaccinium darrowii</name>
    <dbReference type="NCBI Taxonomy" id="229202"/>
    <lineage>
        <taxon>Eukaryota</taxon>
        <taxon>Viridiplantae</taxon>
        <taxon>Streptophyta</taxon>
        <taxon>Embryophyta</taxon>
        <taxon>Tracheophyta</taxon>
        <taxon>Spermatophyta</taxon>
        <taxon>Magnoliopsida</taxon>
        <taxon>eudicotyledons</taxon>
        <taxon>Gunneridae</taxon>
        <taxon>Pentapetalae</taxon>
        <taxon>asterids</taxon>
        <taxon>Ericales</taxon>
        <taxon>Ericaceae</taxon>
        <taxon>Vaccinioideae</taxon>
        <taxon>Vaccinieae</taxon>
        <taxon>Vaccinium</taxon>
    </lineage>
</organism>
<comment type="caution">
    <text evidence="1">The sequence shown here is derived from an EMBL/GenBank/DDBJ whole genome shotgun (WGS) entry which is preliminary data.</text>
</comment>
<gene>
    <name evidence="1" type="ORF">Vadar_006956</name>
</gene>
<name>A0ACB7WYL6_9ERIC</name>
<dbReference type="Proteomes" id="UP000828048">
    <property type="component" value="Chromosome 2"/>
</dbReference>
<protein>
    <submittedName>
        <fullName evidence="1">Uncharacterized protein</fullName>
    </submittedName>
</protein>
<evidence type="ECO:0000313" key="2">
    <source>
        <dbReference type="Proteomes" id="UP000828048"/>
    </source>
</evidence>
<evidence type="ECO:0000313" key="1">
    <source>
        <dbReference type="EMBL" id="KAH7833501.1"/>
    </source>
</evidence>